<dbReference type="SUPFAM" id="SSF52096">
    <property type="entry name" value="ClpP/crotonase"/>
    <property type="match status" value="1"/>
</dbReference>
<keyword evidence="5" id="KW-1185">Reference proteome</keyword>
<evidence type="ECO:0000313" key="4">
    <source>
        <dbReference type="EMBL" id="SDF93071.1"/>
    </source>
</evidence>
<dbReference type="Proteomes" id="UP000199415">
    <property type="component" value="Unassembled WGS sequence"/>
</dbReference>
<dbReference type="InterPro" id="IPR029045">
    <property type="entry name" value="ClpP/crotonase-like_dom_sf"/>
</dbReference>
<dbReference type="PANTHER" id="PTHR11941:SF54">
    <property type="entry name" value="ENOYL-COA HYDRATASE, MITOCHONDRIAL"/>
    <property type="match status" value="1"/>
</dbReference>
<evidence type="ECO:0000256" key="1">
    <source>
        <dbReference type="ARBA" id="ARBA00005254"/>
    </source>
</evidence>
<dbReference type="OrthoDB" id="9795613at2"/>
<comment type="similarity">
    <text evidence="1 3">Belongs to the enoyl-CoA hydratase/isomerase family.</text>
</comment>
<dbReference type="Gene3D" id="3.90.226.10">
    <property type="entry name" value="2-enoyl-CoA Hydratase, Chain A, domain 1"/>
    <property type="match status" value="1"/>
</dbReference>
<evidence type="ECO:0000256" key="3">
    <source>
        <dbReference type="RuleBase" id="RU003707"/>
    </source>
</evidence>
<evidence type="ECO:0000313" key="5">
    <source>
        <dbReference type="Proteomes" id="UP000199415"/>
    </source>
</evidence>
<dbReference type="InterPro" id="IPR001753">
    <property type="entry name" value="Enoyl-CoA_hydra/iso"/>
</dbReference>
<keyword evidence="2" id="KW-0456">Lyase</keyword>
<evidence type="ECO:0000256" key="2">
    <source>
        <dbReference type="ARBA" id="ARBA00023239"/>
    </source>
</evidence>
<dbReference type="Gene3D" id="1.10.12.10">
    <property type="entry name" value="Lyase 2-enoyl-coa Hydratase, Chain A, domain 2"/>
    <property type="match status" value="1"/>
</dbReference>
<dbReference type="GO" id="GO:0006635">
    <property type="term" value="P:fatty acid beta-oxidation"/>
    <property type="evidence" value="ECO:0007669"/>
    <property type="project" value="TreeGrafter"/>
</dbReference>
<dbReference type="InterPro" id="IPR018376">
    <property type="entry name" value="Enoyl-CoA_hyd/isom_CS"/>
</dbReference>
<accession>A0A1G7Q3K4</accession>
<gene>
    <name evidence="4" type="ORF">SAMN05216241_103211</name>
</gene>
<dbReference type="InterPro" id="IPR014748">
    <property type="entry name" value="Enoyl-CoA_hydra_C"/>
</dbReference>
<dbReference type="STRING" id="1082479.SAMN05216241_103211"/>
<dbReference type="PROSITE" id="PS00166">
    <property type="entry name" value="ENOYL_COA_HYDRATASE"/>
    <property type="match status" value="1"/>
</dbReference>
<name>A0A1G7Q3K4_9PROT</name>
<protein>
    <submittedName>
        <fullName evidence="4">Crotonobetainyl-CoA hydratase</fullName>
    </submittedName>
</protein>
<dbReference type="FunFam" id="3.90.226.10:FF:000009">
    <property type="entry name" value="Carnitinyl-CoA dehydratase"/>
    <property type="match status" value="1"/>
</dbReference>
<dbReference type="GO" id="GO:0016829">
    <property type="term" value="F:lyase activity"/>
    <property type="evidence" value="ECO:0007669"/>
    <property type="project" value="UniProtKB-KW"/>
</dbReference>
<reference evidence="4 5" key="1">
    <citation type="submission" date="2016-10" db="EMBL/GenBank/DDBJ databases">
        <authorList>
            <person name="de Groot N.N."/>
        </authorList>
    </citation>
    <scope>NUCLEOTIDE SEQUENCE [LARGE SCALE GENOMIC DNA]</scope>
    <source>
        <strain evidence="4 5">DSM 25584</strain>
    </source>
</reference>
<dbReference type="RefSeq" id="WP_090019328.1">
    <property type="nucleotide sequence ID" value="NZ_FNCE01000003.1"/>
</dbReference>
<proteinExistence type="inferred from homology"/>
<dbReference type="AlphaFoldDB" id="A0A1G7Q3K4"/>
<organism evidence="4 5">
    <name type="scientific">Limimonas halophila</name>
    <dbReference type="NCBI Taxonomy" id="1082479"/>
    <lineage>
        <taxon>Bacteria</taxon>
        <taxon>Pseudomonadati</taxon>
        <taxon>Pseudomonadota</taxon>
        <taxon>Alphaproteobacteria</taxon>
        <taxon>Rhodospirillales</taxon>
        <taxon>Rhodovibrionaceae</taxon>
        <taxon>Limimonas</taxon>
    </lineage>
</organism>
<dbReference type="Pfam" id="PF00378">
    <property type="entry name" value="ECH_1"/>
    <property type="match status" value="1"/>
</dbReference>
<sequence length="267" mass="28750">MSEAVKTTRDNGVLEITLDRPKVNAIDRATSIALGEAFATLRDDPELRCAVITAAGDKMFSAGWDLKAAAAGDEEEVGLWWHTDYGQGSFAGITELWDLDKPVIAALNGLTLGGGFELAIACDLIVCAEHVEFGLPEVPLGIVPDSGGLQRVPKYLPHRIAAELLLLGRRMPAQEAMHYGMVNAVVPQDELMATARGWARTIAQGAPLAVQAIKEILRETDGMSVHESFDKLRSGDLKNFPKVLLSEDAKEGVAAFAEKRTANFRGV</sequence>
<dbReference type="PANTHER" id="PTHR11941">
    <property type="entry name" value="ENOYL-COA HYDRATASE-RELATED"/>
    <property type="match status" value="1"/>
</dbReference>
<dbReference type="EMBL" id="FNCE01000003">
    <property type="protein sequence ID" value="SDF93071.1"/>
    <property type="molecule type" value="Genomic_DNA"/>
</dbReference>
<dbReference type="CDD" id="cd06558">
    <property type="entry name" value="crotonase-like"/>
    <property type="match status" value="1"/>
</dbReference>